<dbReference type="Gene3D" id="3.30.230.10">
    <property type="match status" value="1"/>
</dbReference>
<dbReference type="Gene3D" id="3.90.199.10">
    <property type="entry name" value="Topoisomerase II, domain 5"/>
    <property type="match status" value="1"/>
</dbReference>
<keyword evidence="11 12" id="KW-0413">Isomerase</keyword>
<evidence type="ECO:0000259" key="14">
    <source>
        <dbReference type="PROSITE" id="PS50880"/>
    </source>
</evidence>
<dbReference type="InterPro" id="IPR018522">
    <property type="entry name" value="TopoIIA_CS"/>
</dbReference>
<dbReference type="InterPro" id="IPR002205">
    <property type="entry name" value="Topo_IIA_dom_A"/>
</dbReference>
<keyword evidence="10 12" id="KW-0238">DNA-binding</keyword>
<sequence>MHKKIGPLINYLISQRLVSSRSIISDVELSRKYQRISPLEHILCRPDSYIGSVIVCDSQQVYLFDEFSKKMIRRKICFVPGLLKIFDEILVNAADNKLRDPNMKCVRIDVNREDNIISVWNDGRGIPVEIHPVEGVYVPTLIFGSLFTSSNYDDNEIKIIGGRNGFGAKLCNIFSKEFKVETNSSHSHLKFSQIWKNNMTTTEGPLIESSDEKDFTRISFKPDLSKFSLSDLSENMVILMKKRAIDVAGTLNSVDVFFNGDKIMLSGFRDYVELFLNNYDHNTGKKGGNYSYRSVNDRWQVAVAISDDGFQQISFVNNIATPKGGRHVDYIVNQVVEKLKEEIDRRTNVFKSVRSEQIKNHLMIFINCLIENPAFDSQTKELLITSCSKFGSTCILPNSFFKEFFSKTEIIERLLLDIDKRRIKLLNQSKKSSLSDIVKLDDALYAGTNKSYLCTLIVTEGDSAKALAVAGLSTIGRDYYGVFPIRGKLINTRDLDEKLACENSEIAALIRILGLKFGEDYGNEGKRSHLRYGRLMLMTDQDPDGSHIKGLIINFIHTYWPSLIHSNFIQYFVTPLLKVFHHSGSLSFYSTKEYEDWKTACGNFRKYKVKYYKGLGTSSSQEGREYFSHINRHTVDLISDESTDKMIELVFDRNMSKQRKDWINNETKKIKTPLGFGQKEFVNEKTYTDFFNQDLIEFSCLDLKRSIPSVMDGLKPSQRKVLYTMMKRFDHGEIRVSQLAGAVAQFCEYHHGEESLVETVKKLAQNFVGSNNINLLLPIGQFGTRSLGGDDSASARYIYTGLNPITRIIFPPSDDSLLSYVKEDNSEVEPEWFCPIIPMILVNGAEGIGTGWATKILPHSPFDVIENIRRMIDGKNLQKMFPCYRNFTGRIEELTSDRYRITGTANLLSSNNKNFLKIEITELPIGIWTQKYKENVLEALKSSGLVKNYTESHNENSVHFLVEMINKNKLHCENKPSLSKMLSTLKLHNIQSSNMVVFNADNVLCKYSRVEDILSSFFDVNRSSYRYLLDMPLSSLCEEEICLLNDKKERKEIELKSLIAASWQTLWHNDLDNLSNVCFPLLFISM</sequence>
<evidence type="ECO:0000313" key="18">
    <source>
        <dbReference type="Proteomes" id="UP000274756"/>
    </source>
</evidence>
<comment type="subunit">
    <text evidence="13">Homodimer.</text>
</comment>
<evidence type="ECO:0000256" key="13">
    <source>
        <dbReference type="RuleBase" id="RU362094"/>
    </source>
</evidence>
<gene>
    <name evidence="16" type="ORF">DME_LOCUS5029</name>
</gene>
<evidence type="ECO:0000256" key="10">
    <source>
        <dbReference type="ARBA" id="ARBA00023125"/>
    </source>
</evidence>
<dbReference type="Gene3D" id="3.30.565.10">
    <property type="entry name" value="Histidine kinase-like ATPase, C-terminal domain"/>
    <property type="match status" value="1"/>
</dbReference>
<dbReference type="Pfam" id="PF01751">
    <property type="entry name" value="Toprim"/>
    <property type="match status" value="1"/>
</dbReference>
<evidence type="ECO:0000256" key="3">
    <source>
        <dbReference type="ARBA" id="ARBA00001946"/>
    </source>
</evidence>
<dbReference type="InterPro" id="IPR013760">
    <property type="entry name" value="Topo_IIA-like_dom_sf"/>
</dbReference>
<dbReference type="PANTHER" id="PTHR10169:SF38">
    <property type="entry name" value="DNA TOPOISOMERASE 2"/>
    <property type="match status" value="1"/>
</dbReference>
<dbReference type="Pfam" id="PF00521">
    <property type="entry name" value="DNA_topoisoIV"/>
    <property type="match status" value="1"/>
</dbReference>
<dbReference type="SMART" id="SM00434">
    <property type="entry name" value="TOP4c"/>
    <property type="match status" value="1"/>
</dbReference>
<dbReference type="PANTHER" id="PTHR10169">
    <property type="entry name" value="DNA TOPOISOMERASE/GYRASE"/>
    <property type="match status" value="1"/>
</dbReference>
<reference evidence="19" key="1">
    <citation type="submission" date="2017-02" db="UniProtKB">
        <authorList>
            <consortium name="WormBaseParasite"/>
        </authorList>
    </citation>
    <scope>IDENTIFICATION</scope>
</reference>
<dbReference type="EC" id="5.6.2.2" evidence="13"/>
<dbReference type="InterPro" id="IPR050634">
    <property type="entry name" value="DNA_Topoisomerase_II"/>
</dbReference>
<dbReference type="InterPro" id="IPR014721">
    <property type="entry name" value="Ribsml_uS5_D2-typ_fold_subgr"/>
</dbReference>
<evidence type="ECO:0000256" key="2">
    <source>
        <dbReference type="ARBA" id="ARBA00001913"/>
    </source>
</evidence>
<evidence type="ECO:0000256" key="11">
    <source>
        <dbReference type="ARBA" id="ARBA00023235"/>
    </source>
</evidence>
<dbReference type="FunFam" id="3.40.50.670:FF:000001">
    <property type="entry name" value="DNA topoisomerase 2"/>
    <property type="match status" value="1"/>
</dbReference>
<evidence type="ECO:0000313" key="19">
    <source>
        <dbReference type="WBParaSite" id="DME_0000066901-mRNA-1"/>
    </source>
</evidence>
<dbReference type="PRINTS" id="PR00418">
    <property type="entry name" value="TPI2FAMILY"/>
</dbReference>
<evidence type="ECO:0000256" key="4">
    <source>
        <dbReference type="ARBA" id="ARBA00011080"/>
    </source>
</evidence>
<dbReference type="WBParaSite" id="DME_0000066901-mRNA-1">
    <property type="protein sequence ID" value="DME_0000066901-mRNA-1"/>
    <property type="gene ID" value="DME_0000066901"/>
</dbReference>
<dbReference type="SUPFAM" id="SSF55874">
    <property type="entry name" value="ATPase domain of HSP90 chaperone/DNA topoisomerase II/histidine kinase"/>
    <property type="match status" value="1"/>
</dbReference>
<evidence type="ECO:0000256" key="7">
    <source>
        <dbReference type="ARBA" id="ARBA00022840"/>
    </source>
</evidence>
<dbReference type="Gene3D" id="3.30.1360.40">
    <property type="match status" value="1"/>
</dbReference>
<evidence type="ECO:0000256" key="1">
    <source>
        <dbReference type="ARBA" id="ARBA00000185"/>
    </source>
</evidence>
<dbReference type="GO" id="GO:0000819">
    <property type="term" value="P:sister chromatid segregation"/>
    <property type="evidence" value="ECO:0007669"/>
    <property type="project" value="TreeGrafter"/>
</dbReference>
<dbReference type="InterPro" id="IPR013759">
    <property type="entry name" value="Topo_IIA_B_C"/>
</dbReference>
<dbReference type="InterPro" id="IPR020568">
    <property type="entry name" value="Ribosomal_Su5_D2-typ_SF"/>
</dbReference>
<dbReference type="EMBL" id="UYYG01001151">
    <property type="protein sequence ID" value="VDN55056.1"/>
    <property type="molecule type" value="Genomic_DNA"/>
</dbReference>
<dbReference type="InterPro" id="IPR003594">
    <property type="entry name" value="HATPase_dom"/>
</dbReference>
<feature type="domain" description="Toprim" evidence="14">
    <location>
        <begin position="454"/>
        <end position="571"/>
    </location>
</feature>
<dbReference type="FunFam" id="3.30.230.10:FF:000008">
    <property type="entry name" value="DNA topoisomerase 2"/>
    <property type="match status" value="1"/>
</dbReference>
<dbReference type="InterPro" id="IPR006171">
    <property type="entry name" value="TOPRIM_dom"/>
</dbReference>
<keyword evidence="5" id="KW-0479">Metal-binding</keyword>
<dbReference type="InterPro" id="IPR013506">
    <property type="entry name" value="Topo_IIA_bsu_dom2"/>
</dbReference>
<dbReference type="GO" id="GO:0005634">
    <property type="term" value="C:nucleus"/>
    <property type="evidence" value="ECO:0007669"/>
    <property type="project" value="TreeGrafter"/>
</dbReference>
<comment type="similarity">
    <text evidence="4 13">Belongs to the type II topoisomerase family.</text>
</comment>
<comment type="cofactor">
    <cofactor evidence="3">
        <name>Mg(2+)</name>
        <dbReference type="ChEBI" id="CHEBI:18420"/>
    </cofactor>
</comment>
<dbReference type="InterPro" id="IPR001154">
    <property type="entry name" value="TopoII_euk"/>
</dbReference>
<comment type="function">
    <text evidence="13">Control of topological states of DNA by transient breakage and subsequent rejoining of DNA strands. Topoisomerase II makes double-strand breaks.</text>
</comment>
<dbReference type="GO" id="GO:0000712">
    <property type="term" value="P:resolution of meiotic recombination intermediates"/>
    <property type="evidence" value="ECO:0007669"/>
    <property type="project" value="TreeGrafter"/>
</dbReference>
<name>A0A0N4U200_DRAME</name>
<dbReference type="GO" id="GO:0003918">
    <property type="term" value="F:DNA topoisomerase type II (double strand cut, ATP-hydrolyzing) activity"/>
    <property type="evidence" value="ECO:0007669"/>
    <property type="project" value="UniProtKB-UniRule"/>
</dbReference>
<dbReference type="PROSITE" id="PS00177">
    <property type="entry name" value="TOPOISOMERASE_II"/>
    <property type="match status" value="1"/>
</dbReference>
<dbReference type="PRINTS" id="PR01158">
    <property type="entry name" value="TOPISMRASEII"/>
</dbReference>
<dbReference type="Gene3D" id="3.30.1490.30">
    <property type="match status" value="1"/>
</dbReference>
<dbReference type="SUPFAM" id="SSF54211">
    <property type="entry name" value="Ribosomal protein S5 domain 2-like"/>
    <property type="match status" value="1"/>
</dbReference>
<dbReference type="InterPro" id="IPR031660">
    <property type="entry name" value="TOPRIM_C"/>
</dbReference>
<dbReference type="InterPro" id="IPR036890">
    <property type="entry name" value="HATPase_C_sf"/>
</dbReference>
<dbReference type="FunFam" id="3.90.199.10:FF:000002">
    <property type="entry name" value="DNA topoisomerase 2"/>
    <property type="match status" value="1"/>
</dbReference>
<evidence type="ECO:0000256" key="5">
    <source>
        <dbReference type="ARBA" id="ARBA00022723"/>
    </source>
</evidence>
<keyword evidence="6 13" id="KW-0547">Nucleotide-binding</keyword>
<organism evidence="17 19">
    <name type="scientific">Dracunculus medinensis</name>
    <name type="common">Guinea worm</name>
    <dbReference type="NCBI Taxonomy" id="318479"/>
    <lineage>
        <taxon>Eukaryota</taxon>
        <taxon>Metazoa</taxon>
        <taxon>Ecdysozoa</taxon>
        <taxon>Nematoda</taxon>
        <taxon>Chromadorea</taxon>
        <taxon>Rhabditida</taxon>
        <taxon>Spirurina</taxon>
        <taxon>Dracunculoidea</taxon>
        <taxon>Dracunculidae</taxon>
        <taxon>Dracunculus</taxon>
    </lineage>
</organism>
<dbReference type="Gene3D" id="3.40.50.670">
    <property type="match status" value="1"/>
</dbReference>
<dbReference type="InterPro" id="IPR013758">
    <property type="entry name" value="Topo_IIA_A/C_ab"/>
</dbReference>
<evidence type="ECO:0000256" key="9">
    <source>
        <dbReference type="ARBA" id="ARBA00023029"/>
    </source>
</evidence>
<evidence type="ECO:0000256" key="12">
    <source>
        <dbReference type="PROSITE-ProRule" id="PRU01384"/>
    </source>
</evidence>
<accession>A0A0N4U200</accession>
<keyword evidence="18" id="KW-1185">Reference proteome</keyword>
<dbReference type="Proteomes" id="UP000274756">
    <property type="component" value="Unassembled WGS sequence"/>
</dbReference>
<comment type="catalytic activity">
    <reaction evidence="1 12 13">
        <text>ATP-dependent breakage, passage and rejoining of double-stranded DNA.</text>
        <dbReference type="EC" id="5.6.2.2"/>
    </reaction>
</comment>
<dbReference type="InterPro" id="IPR001241">
    <property type="entry name" value="Topo_IIA"/>
</dbReference>
<dbReference type="Proteomes" id="UP000038040">
    <property type="component" value="Unplaced"/>
</dbReference>
<evidence type="ECO:0000256" key="8">
    <source>
        <dbReference type="ARBA" id="ARBA00022842"/>
    </source>
</evidence>
<evidence type="ECO:0000313" key="16">
    <source>
        <dbReference type="EMBL" id="VDN55056.1"/>
    </source>
</evidence>
<feature type="domain" description="Topo IIA-type catalytic" evidence="15">
    <location>
        <begin position="707"/>
        <end position="1086"/>
    </location>
</feature>
<dbReference type="PROSITE" id="PS52040">
    <property type="entry name" value="TOPO_IIA"/>
    <property type="match status" value="1"/>
</dbReference>
<dbReference type="GO" id="GO:0003677">
    <property type="term" value="F:DNA binding"/>
    <property type="evidence" value="ECO:0007669"/>
    <property type="project" value="UniProtKB-UniRule"/>
</dbReference>
<dbReference type="SMART" id="SM00433">
    <property type="entry name" value="TOP2c"/>
    <property type="match status" value="1"/>
</dbReference>
<dbReference type="STRING" id="318479.A0A0N4U200"/>
<dbReference type="FunFam" id="3.30.565.10:FF:000004">
    <property type="entry name" value="DNA topoisomerase 2"/>
    <property type="match status" value="1"/>
</dbReference>
<evidence type="ECO:0000313" key="17">
    <source>
        <dbReference type="Proteomes" id="UP000038040"/>
    </source>
</evidence>
<dbReference type="CDD" id="cd16930">
    <property type="entry name" value="HATPase_TopII-like"/>
    <property type="match status" value="1"/>
</dbReference>
<dbReference type="Pfam" id="PF00204">
    <property type="entry name" value="DNA_gyraseB"/>
    <property type="match status" value="1"/>
</dbReference>
<dbReference type="Pfam" id="PF02518">
    <property type="entry name" value="HATPase_c"/>
    <property type="match status" value="1"/>
</dbReference>
<dbReference type="AlphaFoldDB" id="A0A0N4U200"/>
<keyword evidence="8" id="KW-0460">Magnesium</keyword>
<keyword evidence="7 13" id="KW-0067">ATP-binding</keyword>
<dbReference type="PROSITE" id="PS50880">
    <property type="entry name" value="TOPRIM"/>
    <property type="match status" value="1"/>
</dbReference>
<dbReference type="GO" id="GO:0006265">
    <property type="term" value="P:DNA topological change"/>
    <property type="evidence" value="ECO:0007669"/>
    <property type="project" value="UniProtKB-UniRule"/>
</dbReference>
<dbReference type="SUPFAM" id="SSF56719">
    <property type="entry name" value="Type II DNA topoisomerase"/>
    <property type="match status" value="1"/>
</dbReference>
<protein>
    <recommendedName>
        <fullName evidence="13">DNA topoisomerase 2</fullName>
        <ecNumber evidence="13">5.6.2.2</ecNumber>
    </recommendedName>
</protein>
<dbReference type="OrthoDB" id="276498at2759"/>
<proteinExistence type="inferred from homology"/>
<dbReference type="Pfam" id="PF16898">
    <property type="entry name" value="TOPRIM_C"/>
    <property type="match status" value="1"/>
</dbReference>
<evidence type="ECO:0000256" key="6">
    <source>
        <dbReference type="ARBA" id="ARBA00022741"/>
    </source>
</evidence>
<evidence type="ECO:0000259" key="15">
    <source>
        <dbReference type="PROSITE" id="PS52040"/>
    </source>
</evidence>
<dbReference type="GO" id="GO:0046872">
    <property type="term" value="F:metal ion binding"/>
    <property type="evidence" value="ECO:0007669"/>
    <property type="project" value="UniProtKB-KW"/>
</dbReference>
<dbReference type="GO" id="GO:0005524">
    <property type="term" value="F:ATP binding"/>
    <property type="evidence" value="ECO:0007669"/>
    <property type="project" value="UniProtKB-UniRule"/>
</dbReference>
<dbReference type="CDD" id="cd03481">
    <property type="entry name" value="TopoIIA_Trans_ScTopoIIA"/>
    <property type="match status" value="1"/>
</dbReference>
<feature type="active site" description="O-(5'-phospho-DNA)-tyrosine intermediate" evidence="12">
    <location>
        <position position="797"/>
    </location>
</feature>
<comment type="cofactor">
    <cofactor evidence="2">
        <name>Ca(2+)</name>
        <dbReference type="ChEBI" id="CHEBI:29108"/>
    </cofactor>
</comment>
<reference evidence="16 18" key="2">
    <citation type="submission" date="2018-11" db="EMBL/GenBank/DDBJ databases">
        <authorList>
            <consortium name="Pathogen Informatics"/>
        </authorList>
    </citation>
    <scope>NUCLEOTIDE SEQUENCE [LARGE SCALE GENOMIC DNA]</scope>
</reference>
<keyword evidence="9 12" id="KW-0799">Topoisomerase</keyword>